<keyword evidence="7" id="KW-0548">Nucleotidyltransferase</keyword>
<dbReference type="RefSeq" id="WP_006548506.1">
    <property type="nucleotide sequence ID" value="NZ_CP136961.1"/>
</dbReference>
<name>A0A2I1KT49_9ACTO</name>
<evidence type="ECO:0000256" key="4">
    <source>
        <dbReference type="ARBA" id="ARBA00022490"/>
    </source>
</evidence>
<dbReference type="InterPro" id="IPR050156">
    <property type="entry name" value="TC-AMP_synthase_SUA5"/>
</dbReference>
<dbReference type="Proteomes" id="UP000234778">
    <property type="component" value="Unassembled WGS sequence"/>
</dbReference>
<evidence type="ECO:0000256" key="5">
    <source>
        <dbReference type="ARBA" id="ARBA00022679"/>
    </source>
</evidence>
<evidence type="ECO:0000256" key="6">
    <source>
        <dbReference type="ARBA" id="ARBA00022694"/>
    </source>
</evidence>
<keyword evidence="4" id="KW-0963">Cytoplasm</keyword>
<evidence type="ECO:0000256" key="2">
    <source>
        <dbReference type="ARBA" id="ARBA00007663"/>
    </source>
</evidence>
<dbReference type="GO" id="GO:0006450">
    <property type="term" value="P:regulation of translational fidelity"/>
    <property type="evidence" value="ECO:0007669"/>
    <property type="project" value="TreeGrafter"/>
</dbReference>
<dbReference type="GO" id="GO:0061710">
    <property type="term" value="F:L-threonylcarbamoyladenylate synthase"/>
    <property type="evidence" value="ECO:0007669"/>
    <property type="project" value="UniProtKB-EC"/>
</dbReference>
<sequence>MTDVNEDRTLSTVVAHVRDGGLVIIPTDTVYGIGTLASDAAAVARLLAAKGRGRQMPPPVLVAGPDQLDGVVGALPPAAQALMEAFWPGALTIILDAAPDLGWDLGETGGTIAVRMPDHPLALELLRATGPMAVTSANHTGQPPATDAASARVAFPGRVREAGSPGAGSPDRSEGDILLLDGGATPGPVPSTIVSLAGDHAYSPRIIRDGVLSLSQLAVVLDPVLTQAGASPMTAGSEVPRP</sequence>
<dbReference type="GO" id="GO:0005524">
    <property type="term" value="F:ATP binding"/>
    <property type="evidence" value="ECO:0007669"/>
    <property type="project" value="UniProtKB-KW"/>
</dbReference>
<dbReference type="GO" id="GO:0003725">
    <property type="term" value="F:double-stranded RNA binding"/>
    <property type="evidence" value="ECO:0007669"/>
    <property type="project" value="InterPro"/>
</dbReference>
<comment type="similarity">
    <text evidence="2">Belongs to the SUA5 family.</text>
</comment>
<evidence type="ECO:0000256" key="3">
    <source>
        <dbReference type="ARBA" id="ARBA00012584"/>
    </source>
</evidence>
<evidence type="ECO:0000256" key="12">
    <source>
        <dbReference type="SAM" id="MobiDB-lite"/>
    </source>
</evidence>
<dbReference type="Pfam" id="PF01300">
    <property type="entry name" value="Sua5_yciO_yrdC"/>
    <property type="match status" value="1"/>
</dbReference>
<keyword evidence="6" id="KW-0819">tRNA processing</keyword>
<evidence type="ECO:0000256" key="8">
    <source>
        <dbReference type="ARBA" id="ARBA00022741"/>
    </source>
</evidence>
<dbReference type="PANTHER" id="PTHR17490">
    <property type="entry name" value="SUA5"/>
    <property type="match status" value="1"/>
</dbReference>
<dbReference type="GeneID" id="81708327"/>
<dbReference type="InterPro" id="IPR017945">
    <property type="entry name" value="DHBP_synth_RibB-like_a/b_dom"/>
</dbReference>
<dbReference type="GO" id="GO:0008033">
    <property type="term" value="P:tRNA processing"/>
    <property type="evidence" value="ECO:0007669"/>
    <property type="project" value="UniProtKB-KW"/>
</dbReference>
<evidence type="ECO:0000256" key="9">
    <source>
        <dbReference type="ARBA" id="ARBA00022840"/>
    </source>
</evidence>
<evidence type="ECO:0000256" key="10">
    <source>
        <dbReference type="ARBA" id="ARBA00029774"/>
    </source>
</evidence>
<dbReference type="EMBL" id="PKHA01000004">
    <property type="protein sequence ID" value="PKY98795.1"/>
    <property type="molecule type" value="Genomic_DNA"/>
</dbReference>
<dbReference type="Gene3D" id="3.90.870.10">
    <property type="entry name" value="DHBP synthase"/>
    <property type="match status" value="1"/>
</dbReference>
<accession>A0A2I1KT49</accession>
<organism evidence="14 15">
    <name type="scientific">Actinomyces urogenitalis</name>
    <dbReference type="NCBI Taxonomy" id="103621"/>
    <lineage>
        <taxon>Bacteria</taxon>
        <taxon>Bacillati</taxon>
        <taxon>Actinomycetota</taxon>
        <taxon>Actinomycetes</taxon>
        <taxon>Actinomycetales</taxon>
        <taxon>Actinomycetaceae</taxon>
        <taxon>Actinomyces</taxon>
    </lineage>
</organism>
<dbReference type="NCBIfam" id="TIGR00057">
    <property type="entry name" value="L-threonylcarbamoyladenylate synthase"/>
    <property type="match status" value="1"/>
</dbReference>
<dbReference type="SUPFAM" id="SSF55821">
    <property type="entry name" value="YrdC/RibB"/>
    <property type="match status" value="1"/>
</dbReference>
<dbReference type="GO" id="GO:0005737">
    <property type="term" value="C:cytoplasm"/>
    <property type="evidence" value="ECO:0007669"/>
    <property type="project" value="UniProtKB-SubCell"/>
</dbReference>
<comment type="catalytic activity">
    <reaction evidence="11">
        <text>L-threonine + hydrogencarbonate + ATP = L-threonylcarbamoyladenylate + diphosphate + H2O</text>
        <dbReference type="Rhea" id="RHEA:36407"/>
        <dbReference type="ChEBI" id="CHEBI:15377"/>
        <dbReference type="ChEBI" id="CHEBI:17544"/>
        <dbReference type="ChEBI" id="CHEBI:30616"/>
        <dbReference type="ChEBI" id="CHEBI:33019"/>
        <dbReference type="ChEBI" id="CHEBI:57926"/>
        <dbReference type="ChEBI" id="CHEBI:73682"/>
        <dbReference type="EC" id="2.7.7.87"/>
    </reaction>
</comment>
<dbReference type="GO" id="GO:0000049">
    <property type="term" value="F:tRNA binding"/>
    <property type="evidence" value="ECO:0007669"/>
    <property type="project" value="TreeGrafter"/>
</dbReference>
<dbReference type="PROSITE" id="PS51163">
    <property type="entry name" value="YRDC"/>
    <property type="match status" value="1"/>
</dbReference>
<keyword evidence="8" id="KW-0547">Nucleotide-binding</keyword>
<evidence type="ECO:0000313" key="14">
    <source>
        <dbReference type="EMBL" id="PKY98795.1"/>
    </source>
</evidence>
<evidence type="ECO:0000259" key="13">
    <source>
        <dbReference type="PROSITE" id="PS51163"/>
    </source>
</evidence>
<keyword evidence="9" id="KW-0067">ATP-binding</keyword>
<proteinExistence type="inferred from homology"/>
<evidence type="ECO:0000256" key="11">
    <source>
        <dbReference type="ARBA" id="ARBA00048366"/>
    </source>
</evidence>
<protein>
    <recommendedName>
        <fullName evidence="10">L-threonylcarbamoyladenylate synthase</fullName>
        <ecNumber evidence="3">2.7.7.87</ecNumber>
    </recommendedName>
    <alternativeName>
        <fullName evidence="10">L-threonylcarbamoyladenylate synthase</fullName>
    </alternativeName>
</protein>
<gene>
    <name evidence="14" type="ORF">CYJ26_05190</name>
</gene>
<feature type="region of interest" description="Disordered" evidence="12">
    <location>
        <begin position="159"/>
        <end position="182"/>
    </location>
</feature>
<dbReference type="AlphaFoldDB" id="A0A2I1KT49"/>
<dbReference type="PANTHER" id="PTHR17490:SF16">
    <property type="entry name" value="THREONYLCARBAMOYL-AMP SYNTHASE"/>
    <property type="match status" value="1"/>
</dbReference>
<evidence type="ECO:0000313" key="15">
    <source>
        <dbReference type="Proteomes" id="UP000234778"/>
    </source>
</evidence>
<dbReference type="InterPro" id="IPR006070">
    <property type="entry name" value="Sua5-like_dom"/>
</dbReference>
<evidence type="ECO:0000256" key="1">
    <source>
        <dbReference type="ARBA" id="ARBA00004496"/>
    </source>
</evidence>
<feature type="domain" description="YrdC-like" evidence="13">
    <location>
        <begin position="7"/>
        <end position="212"/>
    </location>
</feature>
<comment type="subcellular location">
    <subcellularLocation>
        <location evidence="1">Cytoplasm</location>
    </subcellularLocation>
</comment>
<keyword evidence="5" id="KW-0808">Transferase</keyword>
<comment type="caution">
    <text evidence="14">The sequence shown here is derived from an EMBL/GenBank/DDBJ whole genome shotgun (WGS) entry which is preliminary data.</text>
</comment>
<evidence type="ECO:0000256" key="7">
    <source>
        <dbReference type="ARBA" id="ARBA00022695"/>
    </source>
</evidence>
<reference evidence="14 15" key="1">
    <citation type="submission" date="2017-12" db="EMBL/GenBank/DDBJ databases">
        <title>Phylogenetic diversity of female urinary microbiome.</title>
        <authorList>
            <person name="Thomas-White K."/>
            <person name="Wolfe A.J."/>
        </authorList>
    </citation>
    <scope>NUCLEOTIDE SEQUENCE [LARGE SCALE GENOMIC DNA]</scope>
    <source>
        <strain evidence="14 15">UMB0319</strain>
    </source>
</reference>
<dbReference type="EC" id="2.7.7.87" evidence="3"/>